<comment type="caution">
    <text evidence="2">The sequence shown here is derived from an EMBL/GenBank/DDBJ whole genome shotgun (WGS) entry which is preliminary data.</text>
</comment>
<keyword evidence="1" id="KW-1133">Transmembrane helix</keyword>
<reference evidence="3" key="1">
    <citation type="journal article" date="2019" name="Int. J. Syst. Evol. Microbiol.">
        <title>The Global Catalogue of Microorganisms (GCM) 10K type strain sequencing project: providing services to taxonomists for standard genome sequencing and annotation.</title>
        <authorList>
            <consortium name="The Broad Institute Genomics Platform"/>
            <consortium name="The Broad Institute Genome Sequencing Center for Infectious Disease"/>
            <person name="Wu L."/>
            <person name="Ma J."/>
        </authorList>
    </citation>
    <scope>NUCLEOTIDE SEQUENCE [LARGE SCALE GENOMIC DNA]</scope>
    <source>
        <strain evidence="3">DT28</strain>
    </source>
</reference>
<proteinExistence type="predicted"/>
<evidence type="ECO:0000313" key="3">
    <source>
        <dbReference type="Proteomes" id="UP001595962"/>
    </source>
</evidence>
<dbReference type="Proteomes" id="UP001595962">
    <property type="component" value="Unassembled WGS sequence"/>
</dbReference>
<keyword evidence="1" id="KW-0472">Membrane</keyword>
<feature type="transmembrane region" description="Helical" evidence="1">
    <location>
        <begin position="6"/>
        <end position="25"/>
    </location>
</feature>
<keyword evidence="1" id="KW-0812">Transmembrane</keyword>
<protein>
    <recommendedName>
        <fullName evidence="4">DUF3365 domain-containing protein</fullName>
    </recommendedName>
</protein>
<evidence type="ECO:0008006" key="4">
    <source>
        <dbReference type="Google" id="ProtNLM"/>
    </source>
</evidence>
<evidence type="ECO:0000313" key="2">
    <source>
        <dbReference type="EMBL" id="MFC4655857.1"/>
    </source>
</evidence>
<organism evidence="2 3">
    <name type="scientific">Rheinheimera marina</name>
    <dbReference type="NCBI Taxonomy" id="1774958"/>
    <lineage>
        <taxon>Bacteria</taxon>
        <taxon>Pseudomonadati</taxon>
        <taxon>Pseudomonadota</taxon>
        <taxon>Gammaproteobacteria</taxon>
        <taxon>Chromatiales</taxon>
        <taxon>Chromatiaceae</taxon>
        <taxon>Rheinheimera</taxon>
    </lineage>
</organism>
<evidence type="ECO:0000256" key="1">
    <source>
        <dbReference type="SAM" id="Phobius"/>
    </source>
</evidence>
<keyword evidence="3" id="KW-1185">Reference proteome</keyword>
<name>A0ABV9JNM1_9GAMM</name>
<accession>A0ABV9JNM1</accession>
<sequence length="106" mass="12483">MIATTVAGLLVLVFVLTLHITLKLLKKPELARLEDVVTHEFGPRAHKLCQLAYESQRPVNADRRELMEEQFQDDLYEYMEDYQIEVAQRLRQQKFKGIQAYGYVRL</sequence>
<dbReference type="EMBL" id="JBHSGB010000010">
    <property type="protein sequence ID" value="MFC4655857.1"/>
    <property type="molecule type" value="Genomic_DNA"/>
</dbReference>
<gene>
    <name evidence="2" type="ORF">ACFO3I_12650</name>
</gene>
<dbReference type="RefSeq" id="WP_377334347.1">
    <property type="nucleotide sequence ID" value="NZ_JBHSGB010000010.1"/>
</dbReference>